<sequence>MAEDVIESMVSLKLTSEEEENIQVSDEGRMDEIDSCALSLIGKFLTCKPFNRKAVKNMLRQAWGLDKELQISEVGNRIGAVEDVERRRCIDDHNFFLRFRVALPISKPLRRGGFLLGSDGKCLWVKYKYERMPIFCHYCGVLGHDLCHCSTHFVVLKKATSIDYQYGD</sequence>
<dbReference type="PANTHER" id="PTHR31286">
    <property type="entry name" value="GLYCINE-RICH CELL WALL STRUCTURAL PROTEIN 1.8-LIKE"/>
    <property type="match status" value="1"/>
</dbReference>
<dbReference type="Pfam" id="PF14392">
    <property type="entry name" value="zf-CCHC_4"/>
    <property type="match status" value="1"/>
</dbReference>
<organism evidence="2 3">
    <name type="scientific">Quercus suber</name>
    <name type="common">Cork oak</name>
    <dbReference type="NCBI Taxonomy" id="58331"/>
    <lineage>
        <taxon>Eukaryota</taxon>
        <taxon>Viridiplantae</taxon>
        <taxon>Streptophyta</taxon>
        <taxon>Embryophyta</taxon>
        <taxon>Tracheophyta</taxon>
        <taxon>Spermatophyta</taxon>
        <taxon>Magnoliopsida</taxon>
        <taxon>eudicotyledons</taxon>
        <taxon>Gunneridae</taxon>
        <taxon>Pentapetalae</taxon>
        <taxon>rosids</taxon>
        <taxon>fabids</taxon>
        <taxon>Fagales</taxon>
        <taxon>Fagaceae</taxon>
        <taxon>Quercus</taxon>
    </lineage>
</organism>
<reference evidence="2 3" key="1">
    <citation type="journal article" date="2018" name="Sci. Data">
        <title>The draft genome sequence of cork oak.</title>
        <authorList>
            <person name="Ramos A.M."/>
            <person name="Usie A."/>
            <person name="Barbosa P."/>
            <person name="Barros P.M."/>
            <person name="Capote T."/>
            <person name="Chaves I."/>
            <person name="Simoes F."/>
            <person name="Abreu I."/>
            <person name="Carrasquinho I."/>
            <person name="Faro C."/>
            <person name="Guimaraes J.B."/>
            <person name="Mendonca D."/>
            <person name="Nobrega F."/>
            <person name="Rodrigues L."/>
            <person name="Saibo N.J.M."/>
            <person name="Varela M.C."/>
            <person name="Egas C."/>
            <person name="Matos J."/>
            <person name="Miguel C.M."/>
            <person name="Oliveira M.M."/>
            <person name="Ricardo C.P."/>
            <person name="Goncalves S."/>
        </authorList>
    </citation>
    <scope>NUCLEOTIDE SEQUENCE [LARGE SCALE GENOMIC DNA]</scope>
    <source>
        <strain evidence="3">cv. HL8</strain>
    </source>
</reference>
<keyword evidence="3" id="KW-1185">Reference proteome</keyword>
<proteinExistence type="predicted"/>
<dbReference type="PANTHER" id="PTHR31286:SF167">
    <property type="entry name" value="OS09G0268800 PROTEIN"/>
    <property type="match status" value="1"/>
</dbReference>
<gene>
    <name evidence="2" type="ORF">CFP56_011093</name>
</gene>
<evidence type="ECO:0000259" key="1">
    <source>
        <dbReference type="Pfam" id="PF14392"/>
    </source>
</evidence>
<dbReference type="InterPro" id="IPR025836">
    <property type="entry name" value="Zn_knuckle_CX2CX4HX4C"/>
</dbReference>
<evidence type="ECO:0000313" key="3">
    <source>
        <dbReference type="Proteomes" id="UP000237347"/>
    </source>
</evidence>
<dbReference type="Proteomes" id="UP000237347">
    <property type="component" value="Unassembled WGS sequence"/>
</dbReference>
<protein>
    <recommendedName>
        <fullName evidence="1">Zinc knuckle CX2CX4HX4C domain-containing protein</fullName>
    </recommendedName>
</protein>
<feature type="domain" description="Zinc knuckle CX2CX4HX4C" evidence="1">
    <location>
        <begin position="117"/>
        <end position="150"/>
    </location>
</feature>
<evidence type="ECO:0000313" key="2">
    <source>
        <dbReference type="EMBL" id="KAK7844245.1"/>
    </source>
</evidence>
<accession>A0AAW0KZ89</accession>
<dbReference type="AlphaFoldDB" id="A0AAW0KZ89"/>
<name>A0AAW0KZ89_QUESU</name>
<dbReference type="EMBL" id="PKMF04000189">
    <property type="protein sequence ID" value="KAK7844245.1"/>
    <property type="molecule type" value="Genomic_DNA"/>
</dbReference>
<comment type="caution">
    <text evidence="2">The sequence shown here is derived from an EMBL/GenBank/DDBJ whole genome shotgun (WGS) entry which is preliminary data.</text>
</comment>
<dbReference type="InterPro" id="IPR040256">
    <property type="entry name" value="At4g02000-like"/>
</dbReference>